<dbReference type="AlphaFoldDB" id="A0A644WXQ1"/>
<comment type="caution">
    <text evidence="1">The sequence shown here is derived from an EMBL/GenBank/DDBJ whole genome shotgun (WGS) entry which is preliminary data.</text>
</comment>
<dbReference type="EMBL" id="VSSQ01001466">
    <property type="protein sequence ID" value="MPM08579.1"/>
    <property type="molecule type" value="Genomic_DNA"/>
</dbReference>
<sequence>MVAEIGALKKVVAGQCEQVRGIPGIAAEEGRGEAQLFRLLELQGNFVVVVRQEQDFRIGGFDLCELGFEVFIAGLIAFKSNDLAAKSRKFVTENFCQALVVVAGDVIKDGRRLCLQCL</sequence>
<reference evidence="1" key="1">
    <citation type="submission" date="2019-08" db="EMBL/GenBank/DDBJ databases">
        <authorList>
            <person name="Kucharzyk K."/>
            <person name="Murdoch R.W."/>
            <person name="Higgins S."/>
            <person name="Loffler F."/>
        </authorList>
    </citation>
    <scope>NUCLEOTIDE SEQUENCE</scope>
</reference>
<gene>
    <name evidence="1" type="ORF">SDC9_54892</name>
</gene>
<proteinExistence type="predicted"/>
<evidence type="ECO:0000313" key="1">
    <source>
        <dbReference type="EMBL" id="MPM08579.1"/>
    </source>
</evidence>
<organism evidence="1">
    <name type="scientific">bioreactor metagenome</name>
    <dbReference type="NCBI Taxonomy" id="1076179"/>
    <lineage>
        <taxon>unclassified sequences</taxon>
        <taxon>metagenomes</taxon>
        <taxon>ecological metagenomes</taxon>
    </lineage>
</organism>
<name>A0A644WXQ1_9ZZZZ</name>
<protein>
    <submittedName>
        <fullName evidence="1">Uncharacterized protein</fullName>
    </submittedName>
</protein>
<accession>A0A644WXQ1</accession>